<dbReference type="InterPro" id="IPR006016">
    <property type="entry name" value="UspA"/>
</dbReference>
<comment type="caution">
    <text evidence="3">The sequence shown here is derived from an EMBL/GenBank/DDBJ whole genome shotgun (WGS) entry which is preliminary data.</text>
</comment>
<comment type="similarity">
    <text evidence="1">Belongs to the universal stress protein A family.</text>
</comment>
<dbReference type="Proteomes" id="UP000603234">
    <property type="component" value="Unassembled WGS sequence"/>
</dbReference>
<keyword evidence="4" id="KW-1185">Reference proteome</keyword>
<proteinExistence type="inferred from homology"/>
<dbReference type="EMBL" id="WJBC01000001">
    <property type="protein sequence ID" value="MBC3803030.1"/>
    <property type="molecule type" value="Genomic_DNA"/>
</dbReference>
<dbReference type="Pfam" id="PF00582">
    <property type="entry name" value="Usp"/>
    <property type="match status" value="1"/>
</dbReference>
<evidence type="ECO:0000313" key="3">
    <source>
        <dbReference type="EMBL" id="MBC3803030.1"/>
    </source>
</evidence>
<dbReference type="SUPFAM" id="SSF52402">
    <property type="entry name" value="Adenine nucleotide alpha hydrolases-like"/>
    <property type="match status" value="1"/>
</dbReference>
<name>A0ABR6WR20_9FIRM</name>
<gene>
    <name evidence="3" type="ORF">GH808_01050</name>
</gene>
<accession>A0ABR6WR20</accession>
<dbReference type="CDD" id="cd00293">
    <property type="entry name" value="USP-like"/>
    <property type="match status" value="1"/>
</dbReference>
<reference evidence="3 4" key="1">
    <citation type="journal article" date="2020" name="mSystems">
        <title>Defining Genomic and Predicted Metabolic Features of the Acetobacterium Genus.</title>
        <authorList>
            <person name="Ross D.E."/>
            <person name="Marshall C.W."/>
            <person name="Gulliver D."/>
            <person name="May H.D."/>
            <person name="Norman R.S."/>
        </authorList>
    </citation>
    <scope>NUCLEOTIDE SEQUENCE [LARGE SCALE GENOMIC DNA]</scope>
    <source>
        <strain evidence="3 4">DSM 8238</strain>
    </source>
</reference>
<dbReference type="Gene3D" id="3.40.50.620">
    <property type="entry name" value="HUPs"/>
    <property type="match status" value="1"/>
</dbReference>
<feature type="domain" description="UspA" evidence="2">
    <location>
        <begin position="1"/>
        <end position="146"/>
    </location>
</feature>
<dbReference type="InterPro" id="IPR006015">
    <property type="entry name" value="Universal_stress_UspA"/>
</dbReference>
<sequence length="147" mass="15984">MKKILVPVDGSGISLKAADEAIKIAKKFGSEVTFLSVVEVKMPFYGAKPISANLIKMQNQIEANATSEYERLLHALIEKYKNLGLVLHTKILTGPVDMEIEDFAGEDHSDLIVMGKRGLSPGKRFLVGSTTKKVLATAPCSVLIVKE</sequence>
<dbReference type="RefSeq" id="WP_186840948.1">
    <property type="nucleotide sequence ID" value="NZ_WJBC01000001.1"/>
</dbReference>
<dbReference type="PANTHER" id="PTHR46268:SF6">
    <property type="entry name" value="UNIVERSAL STRESS PROTEIN UP12"/>
    <property type="match status" value="1"/>
</dbReference>
<organism evidence="3 4">
    <name type="scientific">Acetobacterium fimetarium</name>
    <dbReference type="NCBI Taxonomy" id="52691"/>
    <lineage>
        <taxon>Bacteria</taxon>
        <taxon>Bacillati</taxon>
        <taxon>Bacillota</taxon>
        <taxon>Clostridia</taxon>
        <taxon>Eubacteriales</taxon>
        <taxon>Eubacteriaceae</taxon>
        <taxon>Acetobacterium</taxon>
    </lineage>
</organism>
<protein>
    <recommendedName>
        <fullName evidence="2">UspA domain-containing protein</fullName>
    </recommendedName>
</protein>
<evidence type="ECO:0000259" key="2">
    <source>
        <dbReference type="Pfam" id="PF00582"/>
    </source>
</evidence>
<dbReference type="InterPro" id="IPR014729">
    <property type="entry name" value="Rossmann-like_a/b/a_fold"/>
</dbReference>
<dbReference type="PRINTS" id="PR01438">
    <property type="entry name" value="UNVRSLSTRESS"/>
</dbReference>
<evidence type="ECO:0000256" key="1">
    <source>
        <dbReference type="ARBA" id="ARBA00008791"/>
    </source>
</evidence>
<dbReference type="PANTHER" id="PTHR46268">
    <property type="entry name" value="STRESS RESPONSE PROTEIN NHAX"/>
    <property type="match status" value="1"/>
</dbReference>
<evidence type="ECO:0000313" key="4">
    <source>
        <dbReference type="Proteomes" id="UP000603234"/>
    </source>
</evidence>